<comment type="caution">
    <text evidence="1">The sequence shown here is derived from an EMBL/GenBank/DDBJ whole genome shotgun (WGS) entry which is preliminary data.</text>
</comment>
<gene>
    <name evidence="1" type="ORF">H6P80_11930</name>
</gene>
<proteinExistence type="predicted"/>
<evidence type="ECO:0008006" key="3">
    <source>
        <dbReference type="Google" id="ProtNLM"/>
    </source>
</evidence>
<evidence type="ECO:0000313" key="1">
    <source>
        <dbReference type="EMBL" id="MBC2778327.1"/>
    </source>
</evidence>
<dbReference type="Proteomes" id="UP000564378">
    <property type="component" value="Unassembled WGS sequence"/>
</dbReference>
<name>A0A842I0G0_9SPHN</name>
<protein>
    <recommendedName>
        <fullName evidence="3">Terminase small subunit</fullName>
    </recommendedName>
</protein>
<dbReference type="EMBL" id="JACJVJ010000002">
    <property type="protein sequence ID" value="MBC2778327.1"/>
    <property type="molecule type" value="Genomic_DNA"/>
</dbReference>
<reference evidence="1 2" key="1">
    <citation type="submission" date="2020-08" db="EMBL/GenBank/DDBJ databases">
        <title>Draft genome sequence of Parasphingopyxis sp. GrpM-11.</title>
        <authorList>
            <person name="Oh J."/>
            <person name="Roh D.-H."/>
        </authorList>
    </citation>
    <scope>NUCLEOTIDE SEQUENCE [LARGE SCALE GENOMIC DNA]</scope>
    <source>
        <strain evidence="1 2">GrpM-11</strain>
    </source>
</reference>
<accession>A0A842I0G0</accession>
<organism evidence="1 2">
    <name type="scientific">Parasphingopyxis marina</name>
    <dbReference type="NCBI Taxonomy" id="2761622"/>
    <lineage>
        <taxon>Bacteria</taxon>
        <taxon>Pseudomonadati</taxon>
        <taxon>Pseudomonadota</taxon>
        <taxon>Alphaproteobacteria</taxon>
        <taxon>Sphingomonadales</taxon>
        <taxon>Sphingomonadaceae</taxon>
        <taxon>Parasphingopyxis</taxon>
    </lineage>
</organism>
<dbReference type="RefSeq" id="WP_185801592.1">
    <property type="nucleotide sequence ID" value="NZ_JACJVJ010000002.1"/>
</dbReference>
<sequence>MARTQAATRLARNHTGDAPGRAQLRAVRHDGWTEKRREIFLETLAATCNITAAAAEAGKTAKTARDLRKRDPAFRQAWDEAIAIAYERLELVMLDRAINGTQKPIVRGDKEVATMTHYSDAAGLRLLQAHRETALRHRDGDGRACDPEEAFEELKRRLDEMHRRLKREEESGASDG</sequence>
<dbReference type="AlphaFoldDB" id="A0A842I0G0"/>
<evidence type="ECO:0000313" key="2">
    <source>
        <dbReference type="Proteomes" id="UP000564378"/>
    </source>
</evidence>
<keyword evidence="2" id="KW-1185">Reference proteome</keyword>